<keyword evidence="2 9" id="KW-0812">Transmembrane</keyword>
<evidence type="ECO:0000256" key="9">
    <source>
        <dbReference type="SAM" id="Phobius"/>
    </source>
</evidence>
<evidence type="ECO:0000256" key="7">
    <source>
        <dbReference type="ARBA" id="ARBA00023180"/>
    </source>
</evidence>
<dbReference type="Pfam" id="PF10326">
    <property type="entry name" value="7TM_GPCR_Str"/>
    <property type="match status" value="1"/>
</dbReference>
<sequence length="331" mass="36631">MNDFPTSIQASNMDLLGNLANYSDIVFLEKIEDTSHEDDFFKTFVGLAVIILALMGILTNILVLVLSFCHVTGDFGTFVANLAVVDIVCGAVFAFMGYINVQGGKMPFSIGLMVYSVFIFYGSFGVMVCALVPISLSRVISLTKPHLSNWLFSGRRSIAICVLFDVIPIAALVFMNITVGKEHKRWLNFAYTGVTILSYIVAFLLNYIVFRIVARHIRVVQNLRDHVRLLETRQIALATFAQAIIPLICQVPAFLSWFTMRKPMTSWTVTAIAQLGVAANPLLDALITIIVIKQYRTEAVACFSSLGKSACGGRKSSNLYDETKEVLETKL</sequence>
<evidence type="ECO:0000256" key="8">
    <source>
        <dbReference type="ARBA" id="ARBA00023224"/>
    </source>
</evidence>
<dbReference type="PRINTS" id="PR00237">
    <property type="entry name" value="GPCRRHODOPSN"/>
</dbReference>
<evidence type="ECO:0000256" key="1">
    <source>
        <dbReference type="ARBA" id="ARBA00004141"/>
    </source>
</evidence>
<dbReference type="InterPro" id="IPR019428">
    <property type="entry name" value="7TM_GPCR_serpentine_rcpt_Str"/>
</dbReference>
<feature type="transmembrane region" description="Helical" evidence="9">
    <location>
        <begin position="157"/>
        <end position="177"/>
    </location>
</feature>
<dbReference type="GO" id="GO:0007200">
    <property type="term" value="P:phospholipase C-activating G protein-coupled receptor signaling pathway"/>
    <property type="evidence" value="ECO:0007669"/>
    <property type="project" value="TreeGrafter"/>
</dbReference>
<evidence type="ECO:0000313" key="12">
    <source>
        <dbReference type="Proteomes" id="UP000024635"/>
    </source>
</evidence>
<keyword evidence="3 9" id="KW-1133">Transmembrane helix</keyword>
<keyword evidence="5 9" id="KW-0472">Membrane</keyword>
<dbReference type="PANTHER" id="PTHR24232">
    <property type="entry name" value="G-PROTEIN COUPLED RECEPTOR"/>
    <property type="match status" value="1"/>
</dbReference>
<organism evidence="11 12">
    <name type="scientific">Ancylostoma ceylanicum</name>
    <dbReference type="NCBI Taxonomy" id="53326"/>
    <lineage>
        <taxon>Eukaryota</taxon>
        <taxon>Metazoa</taxon>
        <taxon>Ecdysozoa</taxon>
        <taxon>Nematoda</taxon>
        <taxon>Chromadorea</taxon>
        <taxon>Rhabditida</taxon>
        <taxon>Rhabditina</taxon>
        <taxon>Rhabditomorpha</taxon>
        <taxon>Strongyloidea</taxon>
        <taxon>Ancylostomatidae</taxon>
        <taxon>Ancylostomatinae</taxon>
        <taxon>Ancylostoma</taxon>
    </lineage>
</organism>
<keyword evidence="12" id="KW-1185">Reference proteome</keyword>
<feature type="transmembrane region" description="Helical" evidence="9">
    <location>
        <begin position="235"/>
        <end position="259"/>
    </location>
</feature>
<dbReference type="Gene3D" id="1.20.1070.10">
    <property type="entry name" value="Rhodopsin 7-helix transmembrane proteins"/>
    <property type="match status" value="1"/>
</dbReference>
<evidence type="ECO:0000256" key="6">
    <source>
        <dbReference type="ARBA" id="ARBA00023170"/>
    </source>
</evidence>
<gene>
    <name evidence="11" type="primary">Acey_s0023.g833</name>
    <name evidence="11" type="ORF">Y032_0023g833</name>
</gene>
<dbReference type="SUPFAM" id="SSF81321">
    <property type="entry name" value="Family A G protein-coupled receptor-like"/>
    <property type="match status" value="1"/>
</dbReference>
<keyword evidence="4" id="KW-0297">G-protein coupled receptor</keyword>
<keyword evidence="7" id="KW-0325">Glycoprotein</keyword>
<evidence type="ECO:0000256" key="3">
    <source>
        <dbReference type="ARBA" id="ARBA00022989"/>
    </source>
</evidence>
<evidence type="ECO:0000256" key="5">
    <source>
        <dbReference type="ARBA" id="ARBA00023136"/>
    </source>
</evidence>
<dbReference type="AlphaFoldDB" id="A0A016UY24"/>
<proteinExistence type="predicted"/>
<feature type="transmembrane region" description="Helical" evidence="9">
    <location>
        <begin position="113"/>
        <end position="136"/>
    </location>
</feature>
<dbReference type="CDD" id="cd00637">
    <property type="entry name" value="7tm_classA_rhodopsin-like"/>
    <property type="match status" value="1"/>
</dbReference>
<protein>
    <recommendedName>
        <fullName evidence="10">G-protein coupled receptors family 1 profile domain-containing protein</fullName>
    </recommendedName>
</protein>
<dbReference type="InterPro" id="IPR017452">
    <property type="entry name" value="GPCR_Rhodpsn_7TM"/>
</dbReference>
<dbReference type="OrthoDB" id="5851235at2759"/>
<keyword evidence="8" id="KW-0807">Transducer</keyword>
<dbReference type="GO" id="GO:0035025">
    <property type="term" value="P:positive regulation of Rho protein signal transduction"/>
    <property type="evidence" value="ECO:0007669"/>
    <property type="project" value="TreeGrafter"/>
</dbReference>
<reference evidence="12" key="1">
    <citation type="journal article" date="2015" name="Nat. Genet.">
        <title>The genome and transcriptome of the zoonotic hookworm Ancylostoma ceylanicum identify infection-specific gene families.</title>
        <authorList>
            <person name="Schwarz E.M."/>
            <person name="Hu Y."/>
            <person name="Antoshechkin I."/>
            <person name="Miller M.M."/>
            <person name="Sternberg P.W."/>
            <person name="Aroian R.V."/>
        </authorList>
    </citation>
    <scope>NUCLEOTIDE SEQUENCE</scope>
    <source>
        <strain evidence="12">HY135</strain>
    </source>
</reference>
<feature type="transmembrane region" description="Helical" evidence="9">
    <location>
        <begin position="44"/>
        <end position="66"/>
    </location>
</feature>
<evidence type="ECO:0000256" key="2">
    <source>
        <dbReference type="ARBA" id="ARBA00022692"/>
    </source>
</evidence>
<feature type="transmembrane region" description="Helical" evidence="9">
    <location>
        <begin position="271"/>
        <end position="292"/>
    </location>
</feature>
<dbReference type="GO" id="GO:0005886">
    <property type="term" value="C:plasma membrane"/>
    <property type="evidence" value="ECO:0007669"/>
    <property type="project" value="TreeGrafter"/>
</dbReference>
<evidence type="ECO:0000313" key="11">
    <source>
        <dbReference type="EMBL" id="EYC20030.1"/>
    </source>
</evidence>
<name>A0A016UY24_9BILA</name>
<dbReference type="GO" id="GO:0004930">
    <property type="term" value="F:G protein-coupled receptor activity"/>
    <property type="evidence" value="ECO:0007669"/>
    <property type="project" value="UniProtKB-KW"/>
</dbReference>
<evidence type="ECO:0000256" key="4">
    <source>
        <dbReference type="ARBA" id="ARBA00023040"/>
    </source>
</evidence>
<evidence type="ECO:0000259" key="10">
    <source>
        <dbReference type="PROSITE" id="PS50262"/>
    </source>
</evidence>
<keyword evidence="6" id="KW-0675">Receptor</keyword>
<dbReference type="PANTHER" id="PTHR24232:SF53">
    <property type="entry name" value="G-PROTEIN COUPLED RECEPTORS FAMILY 1 PROFILE DOMAIN-CONTAINING PROTEIN"/>
    <property type="match status" value="1"/>
</dbReference>
<dbReference type="PROSITE" id="PS50262">
    <property type="entry name" value="G_PROTEIN_RECEP_F1_2"/>
    <property type="match status" value="1"/>
</dbReference>
<accession>A0A016UY24</accession>
<feature type="transmembrane region" description="Helical" evidence="9">
    <location>
        <begin position="78"/>
        <end position="101"/>
    </location>
</feature>
<comment type="subcellular location">
    <subcellularLocation>
        <location evidence="1">Membrane</location>
        <topology evidence="1">Multi-pass membrane protein</topology>
    </subcellularLocation>
</comment>
<comment type="caution">
    <text evidence="11">The sequence shown here is derived from an EMBL/GenBank/DDBJ whole genome shotgun (WGS) entry which is preliminary data.</text>
</comment>
<feature type="domain" description="G-protein coupled receptors family 1 profile" evidence="10">
    <location>
        <begin position="56"/>
        <end position="288"/>
    </location>
</feature>
<dbReference type="InterPro" id="IPR000276">
    <property type="entry name" value="GPCR_Rhodpsn"/>
</dbReference>
<dbReference type="EMBL" id="JARK01001359">
    <property type="protein sequence ID" value="EYC20030.1"/>
    <property type="molecule type" value="Genomic_DNA"/>
</dbReference>
<feature type="transmembrane region" description="Helical" evidence="9">
    <location>
        <begin position="189"/>
        <end position="214"/>
    </location>
</feature>
<dbReference type="Proteomes" id="UP000024635">
    <property type="component" value="Unassembled WGS sequence"/>
</dbReference>